<dbReference type="EMBL" id="CP144099">
    <property type="protein sequence ID" value="WWC87132.1"/>
    <property type="molecule type" value="Genomic_DNA"/>
</dbReference>
<dbReference type="GeneID" id="91092690"/>
<feature type="compositionally biased region" description="Low complexity" evidence="1">
    <location>
        <begin position="52"/>
        <end position="63"/>
    </location>
</feature>
<evidence type="ECO:0000256" key="1">
    <source>
        <dbReference type="SAM" id="MobiDB-lite"/>
    </source>
</evidence>
<feature type="region of interest" description="Disordered" evidence="1">
    <location>
        <begin position="129"/>
        <end position="163"/>
    </location>
</feature>
<reference evidence="2 3" key="1">
    <citation type="submission" date="2024-01" db="EMBL/GenBank/DDBJ databases">
        <title>Comparative genomics of Cryptococcus and Kwoniella reveals pathogenesis evolution and contrasting modes of karyotype evolution via chromosome fusion or intercentromeric recombination.</title>
        <authorList>
            <person name="Coelho M.A."/>
            <person name="David-Palma M."/>
            <person name="Shea T."/>
            <person name="Bowers K."/>
            <person name="McGinley-Smith S."/>
            <person name="Mohammad A.W."/>
            <person name="Gnirke A."/>
            <person name="Yurkov A.M."/>
            <person name="Nowrousian M."/>
            <person name="Sun S."/>
            <person name="Cuomo C.A."/>
            <person name="Heitman J."/>
        </authorList>
    </citation>
    <scope>NUCLEOTIDE SEQUENCE [LARGE SCALE GENOMIC DNA]</scope>
    <source>
        <strain evidence="2 3">CBS 6074</strain>
    </source>
</reference>
<protein>
    <submittedName>
        <fullName evidence="2">Uncharacterized protein</fullName>
    </submittedName>
</protein>
<feature type="region of interest" description="Disordered" evidence="1">
    <location>
        <begin position="1"/>
        <end position="69"/>
    </location>
</feature>
<dbReference type="Proteomes" id="UP001355207">
    <property type="component" value="Chromosome 2"/>
</dbReference>
<proteinExistence type="predicted"/>
<accession>A0AAX4JQZ9</accession>
<feature type="compositionally biased region" description="Polar residues" evidence="1">
    <location>
        <begin position="601"/>
        <end position="615"/>
    </location>
</feature>
<dbReference type="AlphaFoldDB" id="A0AAX4JQZ9"/>
<dbReference type="RefSeq" id="XP_066073895.1">
    <property type="nucleotide sequence ID" value="XM_066217798.1"/>
</dbReference>
<sequence>MSSKQTGSSTSIVPPNSASSQSQFVPQEQQITAKPVNENDSALIFRPEPDFQGKQQQKQQHQQIDVSPTCSTVPKVLEPLIIPQPTSLLPIEPSSYSPSSANINTPATSSTIVSPIPNASGSGRRGPLAIWKSDSSQPKINGKLTSTMNINMRPSSSGSRKGKEAVEMSSLPTMDNSASTSTANAIEDKSKEDMAMAKWRKWVVEQPIQMEPTDHSPLRSRRTSPASTFAGGLNPAVSPHLSMLSSPKQFHTTGSPLEPVGSAGSSSSSVINPRTSGGFSPTSKLNRFDSGSASGEYNEIFNTESVMALRDVELAIDEEVLERNERSRGTGLIQQNRRMSTQPRISELPNPFVDIAQRLSSRRVRPIVLELIQALGHYLDAVWCITYPNRPCPWIIGINESPIPPSIRRMTMAQSQNQNQQTESSLAADQQNWKSPMITAVQQGKQSGHVDIPPTIKDVEFWGDEVTFAIRDVDEVVGIYKGVGWAFGSAMRDGVYGSVSSDNVLGVKGEGGGMARLLNDLEEAIWGDAQPRPTDLSYDLPIDFDPYAVPDDQELLLAASAAATNGTSVPRRNGGGDSSNNNNNLRTNNTLSDFFGESRITRASSSNTNGDSNSQLPAMEEEIDALPDLIQPYASSSLGEDQDGVSEIDNKSSTDQDQIIKSPNLSRSNIVAPPQTSIPGIDIQIDTEEPLTLEEIGKRRHREWLENQRSGLNAW</sequence>
<keyword evidence="3" id="KW-1185">Reference proteome</keyword>
<organism evidence="2 3">
    <name type="scientific">Kwoniella dendrophila CBS 6074</name>
    <dbReference type="NCBI Taxonomy" id="1295534"/>
    <lineage>
        <taxon>Eukaryota</taxon>
        <taxon>Fungi</taxon>
        <taxon>Dikarya</taxon>
        <taxon>Basidiomycota</taxon>
        <taxon>Agaricomycotina</taxon>
        <taxon>Tremellomycetes</taxon>
        <taxon>Tremellales</taxon>
        <taxon>Cryptococcaceae</taxon>
        <taxon>Kwoniella</taxon>
    </lineage>
</organism>
<evidence type="ECO:0000313" key="3">
    <source>
        <dbReference type="Proteomes" id="UP001355207"/>
    </source>
</evidence>
<gene>
    <name evidence="2" type="ORF">L201_002018</name>
</gene>
<feature type="region of interest" description="Disordered" evidence="1">
    <location>
        <begin position="566"/>
        <end position="615"/>
    </location>
</feature>
<feature type="compositionally biased region" description="Polar residues" evidence="1">
    <location>
        <begin position="270"/>
        <end position="287"/>
    </location>
</feature>
<evidence type="ECO:0000313" key="2">
    <source>
        <dbReference type="EMBL" id="WWC87132.1"/>
    </source>
</evidence>
<feature type="region of interest" description="Disordered" evidence="1">
    <location>
        <begin position="634"/>
        <end position="680"/>
    </location>
</feature>
<feature type="region of interest" description="Disordered" evidence="1">
    <location>
        <begin position="247"/>
        <end position="287"/>
    </location>
</feature>
<feature type="compositionally biased region" description="Low complexity" evidence="1">
    <location>
        <begin position="578"/>
        <end position="593"/>
    </location>
</feature>
<feature type="compositionally biased region" description="Polar residues" evidence="1">
    <location>
        <begin position="655"/>
        <end position="678"/>
    </location>
</feature>
<feature type="compositionally biased region" description="Polar residues" evidence="1">
    <location>
        <begin position="1"/>
        <end position="32"/>
    </location>
</feature>
<name>A0AAX4JQZ9_9TREE</name>
<feature type="compositionally biased region" description="Polar residues" evidence="1">
    <location>
        <begin position="133"/>
        <end position="159"/>
    </location>
</feature>